<dbReference type="VEuPathDB" id="PiroplasmaDB:TA09005"/>
<evidence type="ECO:0000313" key="13">
    <source>
        <dbReference type="EMBL" id="SVP95322.1"/>
    </source>
</evidence>
<evidence type="ECO:0000256" key="10">
    <source>
        <dbReference type="PROSITE-ProRule" id="PRU00282"/>
    </source>
</evidence>
<keyword evidence="6" id="KW-0999">Mitochondrion inner membrane</keyword>
<evidence type="ECO:0000256" key="7">
    <source>
        <dbReference type="ARBA" id="ARBA00022989"/>
    </source>
</evidence>
<evidence type="ECO:0000313" key="12">
    <source>
        <dbReference type="EMBL" id="SVP94509.1"/>
    </source>
</evidence>
<dbReference type="InterPro" id="IPR045315">
    <property type="entry name" value="Mtm1-like"/>
</dbReference>
<feature type="repeat" description="Solcar" evidence="10">
    <location>
        <begin position="194"/>
        <end position="288"/>
    </location>
</feature>
<dbReference type="GO" id="GO:1990542">
    <property type="term" value="P:mitochondrial transmembrane transport"/>
    <property type="evidence" value="ECO:0007669"/>
    <property type="project" value="InterPro"/>
</dbReference>
<reference evidence="12" key="1">
    <citation type="submission" date="2018-07" db="EMBL/GenBank/DDBJ databases">
        <authorList>
            <person name="Quirk P.G."/>
            <person name="Krulwich T.A."/>
        </authorList>
    </citation>
    <scope>NUCLEOTIDE SEQUENCE</scope>
    <source>
        <strain evidence="12">Anand</strain>
    </source>
</reference>
<dbReference type="PROSITE" id="PS50920">
    <property type="entry name" value="SOLCAR"/>
    <property type="match status" value="2"/>
</dbReference>
<protein>
    <submittedName>
        <fullName evidence="12">Mitochondrial carrier protein, putative</fullName>
    </submittedName>
</protein>
<keyword evidence="5" id="KW-0677">Repeat</keyword>
<keyword evidence="3 11" id="KW-0813">Transport</keyword>
<dbReference type="SUPFAM" id="SSF103506">
    <property type="entry name" value="Mitochondrial carrier"/>
    <property type="match status" value="1"/>
</dbReference>
<comment type="subcellular location">
    <subcellularLocation>
        <location evidence="1">Mitochondrion inner membrane</location>
        <topology evidence="1">Multi-pass membrane protein</topology>
    </subcellularLocation>
</comment>
<gene>
    <name evidence="12" type="ORF">TAT_000348400</name>
    <name evidence="13" type="ORF">TAV_000348200</name>
</gene>
<evidence type="ECO:0000256" key="4">
    <source>
        <dbReference type="ARBA" id="ARBA00022692"/>
    </source>
</evidence>
<comment type="similarity">
    <text evidence="2 11">Belongs to the mitochondrial carrier (TC 2.A.29) family.</text>
</comment>
<evidence type="ECO:0000256" key="1">
    <source>
        <dbReference type="ARBA" id="ARBA00004448"/>
    </source>
</evidence>
<dbReference type="Pfam" id="PF00153">
    <property type="entry name" value="Mito_carr"/>
    <property type="match status" value="3"/>
</dbReference>
<dbReference type="InterPro" id="IPR023395">
    <property type="entry name" value="MCP_dom_sf"/>
</dbReference>
<name>A0A3B0N9D6_THEAN</name>
<evidence type="ECO:0000256" key="5">
    <source>
        <dbReference type="ARBA" id="ARBA00022737"/>
    </source>
</evidence>
<dbReference type="EMBL" id="UIVS01000004">
    <property type="protein sequence ID" value="SVP95322.1"/>
    <property type="molecule type" value="Genomic_DNA"/>
</dbReference>
<evidence type="ECO:0000256" key="2">
    <source>
        <dbReference type="ARBA" id="ARBA00006375"/>
    </source>
</evidence>
<keyword evidence="9 10" id="KW-0472">Membrane</keyword>
<evidence type="ECO:0000256" key="9">
    <source>
        <dbReference type="ARBA" id="ARBA00023136"/>
    </source>
</evidence>
<dbReference type="PANTHER" id="PTHR45760">
    <property type="entry name" value="FI19922P1-RELATED"/>
    <property type="match status" value="1"/>
</dbReference>
<dbReference type="PANTHER" id="PTHR45760:SF2">
    <property type="entry name" value="FI19922P1-RELATED"/>
    <property type="match status" value="1"/>
</dbReference>
<evidence type="ECO:0000256" key="8">
    <source>
        <dbReference type="ARBA" id="ARBA00023128"/>
    </source>
</evidence>
<keyword evidence="4 10" id="KW-0812">Transmembrane</keyword>
<dbReference type="InterPro" id="IPR018108">
    <property type="entry name" value="MCP_transmembrane"/>
</dbReference>
<evidence type="ECO:0000256" key="11">
    <source>
        <dbReference type="RuleBase" id="RU000488"/>
    </source>
</evidence>
<feature type="repeat" description="Solcar" evidence="10">
    <location>
        <begin position="96"/>
        <end position="178"/>
    </location>
</feature>
<evidence type="ECO:0000256" key="3">
    <source>
        <dbReference type="ARBA" id="ARBA00022448"/>
    </source>
</evidence>
<dbReference type="GO" id="GO:0005743">
    <property type="term" value="C:mitochondrial inner membrane"/>
    <property type="evidence" value="ECO:0007669"/>
    <property type="project" value="UniProtKB-SubCell"/>
</dbReference>
<proteinExistence type="inferred from homology"/>
<sequence length="288" mass="32718">MVSLDEKVPNVYNIFKGSLVGGMIINIFLTPCDVVKNYWYYNNSLSKCRTQMSSLNVVKHIYNKNGLQSFWLGFTWSTPLTIFGQSMFLYTYDNIKNYVSPPIASLISRFISLVLSQPLDCMRTYYQATLYTSQRVTFKGIIKNNGFMSLYKGFNSTLIRDVPFSIIHWPINEFLYDKITSLGVYERRKMNKLESVVIPFGCGTVSSLIATFISQPFDIVKTNLQTVGVDTEEAKIHPNSSGKFSILSELKRIRGTYGIRGLFIGVMPRIIKVVPGSAIMSATYHIFN</sequence>
<keyword evidence="8" id="KW-0496">Mitochondrion</keyword>
<organism evidence="12">
    <name type="scientific">Theileria annulata</name>
    <dbReference type="NCBI Taxonomy" id="5874"/>
    <lineage>
        <taxon>Eukaryota</taxon>
        <taxon>Sar</taxon>
        <taxon>Alveolata</taxon>
        <taxon>Apicomplexa</taxon>
        <taxon>Aconoidasida</taxon>
        <taxon>Piroplasmida</taxon>
        <taxon>Theileriidae</taxon>
        <taxon>Theileria</taxon>
    </lineage>
</organism>
<dbReference type="EMBL" id="UIVT01000004">
    <property type="protein sequence ID" value="SVP94509.1"/>
    <property type="molecule type" value="Genomic_DNA"/>
</dbReference>
<dbReference type="AlphaFoldDB" id="A0A3B0N9D6"/>
<evidence type="ECO:0000256" key="6">
    <source>
        <dbReference type="ARBA" id="ARBA00022792"/>
    </source>
</evidence>
<accession>A0A3B0N9D6</accession>
<keyword evidence="7" id="KW-1133">Transmembrane helix</keyword>
<dbReference type="Gene3D" id="1.50.40.10">
    <property type="entry name" value="Mitochondrial carrier domain"/>
    <property type="match status" value="1"/>
</dbReference>